<evidence type="ECO:0000256" key="2">
    <source>
        <dbReference type="ARBA" id="ARBA00009140"/>
    </source>
</evidence>
<evidence type="ECO:0000256" key="10">
    <source>
        <dbReference type="RuleBase" id="RU362022"/>
    </source>
</evidence>
<dbReference type="EMBL" id="JAADJZ010000005">
    <property type="protein sequence ID" value="KAF2875264.1"/>
    <property type="molecule type" value="Genomic_DNA"/>
</dbReference>
<keyword evidence="6 10" id="KW-0949">S-adenosyl-L-methionine</keyword>
<keyword evidence="12" id="KW-1185">Reference proteome</keyword>
<evidence type="ECO:0000256" key="5">
    <source>
        <dbReference type="ARBA" id="ARBA00022679"/>
    </source>
</evidence>
<dbReference type="PANTHER" id="PTHR12714:SF9">
    <property type="entry name" value="PROTEIN-S-ISOPRENYLCYSTEINE O-METHYLTRANSFERASE"/>
    <property type="match status" value="1"/>
</dbReference>
<dbReference type="AlphaFoldDB" id="A0A7C8MRF4"/>
<keyword evidence="9 10" id="KW-0472">Membrane</keyword>
<keyword evidence="7 10" id="KW-0812">Transmembrane</keyword>
<dbReference type="Gene3D" id="1.20.120.1630">
    <property type="match status" value="1"/>
</dbReference>
<dbReference type="InterPro" id="IPR007269">
    <property type="entry name" value="ICMT_MeTrfase"/>
</dbReference>
<evidence type="ECO:0000256" key="7">
    <source>
        <dbReference type="ARBA" id="ARBA00022692"/>
    </source>
</evidence>
<keyword evidence="5 11" id="KW-0808">Transferase</keyword>
<proteinExistence type="inferred from homology"/>
<dbReference type="Pfam" id="PF04140">
    <property type="entry name" value="ICMT"/>
    <property type="match status" value="1"/>
</dbReference>
<dbReference type="InterPro" id="IPR025770">
    <property type="entry name" value="PPMT_MeTrfase"/>
</dbReference>
<comment type="similarity">
    <text evidence="2 10">Belongs to the class VI-like SAM-binding methyltransferase superfamily. Isoprenylcysteine carboxyl methyltransferase family.</text>
</comment>
<evidence type="ECO:0000256" key="4">
    <source>
        <dbReference type="ARBA" id="ARBA00022603"/>
    </source>
</evidence>
<accession>A0A7C8MRF4</accession>
<evidence type="ECO:0000256" key="3">
    <source>
        <dbReference type="ARBA" id="ARBA00012151"/>
    </source>
</evidence>
<comment type="subcellular location">
    <subcellularLocation>
        <location evidence="10">Endoplasmic reticulum membrane</location>
        <topology evidence="10">Multi-pass membrane protein</topology>
    </subcellularLocation>
    <subcellularLocation>
        <location evidence="1">Membrane</location>
        <topology evidence="1">Multi-pass membrane protein</topology>
    </subcellularLocation>
</comment>
<organism evidence="11 12">
    <name type="scientific">Massariosphaeria phaeospora</name>
    <dbReference type="NCBI Taxonomy" id="100035"/>
    <lineage>
        <taxon>Eukaryota</taxon>
        <taxon>Fungi</taxon>
        <taxon>Dikarya</taxon>
        <taxon>Ascomycota</taxon>
        <taxon>Pezizomycotina</taxon>
        <taxon>Dothideomycetes</taxon>
        <taxon>Pleosporomycetidae</taxon>
        <taxon>Pleosporales</taxon>
        <taxon>Pleosporales incertae sedis</taxon>
        <taxon>Massariosphaeria</taxon>
    </lineage>
</organism>
<dbReference type="EC" id="2.1.1.100" evidence="3 10"/>
<dbReference type="PROSITE" id="PS51564">
    <property type="entry name" value="SAM_ICMT"/>
    <property type="match status" value="1"/>
</dbReference>
<dbReference type="OrthoDB" id="422086at2759"/>
<comment type="caution">
    <text evidence="11">The sequence shown here is derived from an EMBL/GenBank/DDBJ whole genome shotgun (WGS) entry which is preliminary data.</text>
</comment>
<evidence type="ECO:0000313" key="12">
    <source>
        <dbReference type="Proteomes" id="UP000481861"/>
    </source>
</evidence>
<keyword evidence="8 10" id="KW-1133">Transmembrane helix</keyword>
<evidence type="ECO:0000256" key="6">
    <source>
        <dbReference type="ARBA" id="ARBA00022691"/>
    </source>
</evidence>
<gene>
    <name evidence="11" type="ORF">BDV95DRAFT_486944</name>
</gene>
<feature type="transmembrane region" description="Helical" evidence="10">
    <location>
        <begin position="23"/>
        <end position="44"/>
    </location>
</feature>
<feature type="transmembrane region" description="Helical" evidence="10">
    <location>
        <begin position="123"/>
        <end position="143"/>
    </location>
</feature>
<dbReference type="GO" id="GO:0004671">
    <property type="term" value="F:protein C-terminal S-isoprenylcysteine carboxyl O-methyltransferase activity"/>
    <property type="evidence" value="ECO:0007669"/>
    <property type="project" value="UniProtKB-EC"/>
</dbReference>
<keyword evidence="10" id="KW-0256">Endoplasmic reticulum</keyword>
<dbReference type="GO" id="GO:0032259">
    <property type="term" value="P:methylation"/>
    <property type="evidence" value="ECO:0007669"/>
    <property type="project" value="UniProtKB-KW"/>
</dbReference>
<keyword evidence="4 10" id="KW-0489">Methyltransferase</keyword>
<evidence type="ECO:0000256" key="8">
    <source>
        <dbReference type="ARBA" id="ARBA00022989"/>
    </source>
</evidence>
<reference evidence="11 12" key="1">
    <citation type="submission" date="2020-01" db="EMBL/GenBank/DDBJ databases">
        <authorList>
            <consortium name="DOE Joint Genome Institute"/>
            <person name="Haridas S."/>
            <person name="Albert R."/>
            <person name="Binder M."/>
            <person name="Bloem J."/>
            <person name="Labutti K."/>
            <person name="Salamov A."/>
            <person name="Andreopoulos B."/>
            <person name="Baker S.E."/>
            <person name="Barry K."/>
            <person name="Bills G."/>
            <person name="Bluhm B.H."/>
            <person name="Cannon C."/>
            <person name="Castanera R."/>
            <person name="Culley D.E."/>
            <person name="Daum C."/>
            <person name="Ezra D."/>
            <person name="Gonzalez J.B."/>
            <person name="Henrissat B."/>
            <person name="Kuo A."/>
            <person name="Liang C."/>
            <person name="Lipzen A."/>
            <person name="Lutzoni F."/>
            <person name="Magnuson J."/>
            <person name="Mondo S."/>
            <person name="Nolan M."/>
            <person name="Ohm R."/>
            <person name="Pangilinan J."/>
            <person name="Park H.-J.H."/>
            <person name="Ramirez L."/>
            <person name="Alfaro M."/>
            <person name="Sun H."/>
            <person name="Tritt A."/>
            <person name="Yoshinaga Y."/>
            <person name="Zwiers L.-H.L."/>
            <person name="Turgeon B.G."/>
            <person name="Goodwin S.B."/>
            <person name="Spatafora J.W."/>
            <person name="Crous P.W."/>
            <person name="Grigoriev I.V."/>
        </authorList>
    </citation>
    <scope>NUCLEOTIDE SEQUENCE [LARGE SCALE GENOMIC DNA]</scope>
    <source>
        <strain evidence="11 12">CBS 611.86</strain>
    </source>
</reference>
<evidence type="ECO:0000256" key="1">
    <source>
        <dbReference type="ARBA" id="ARBA00004141"/>
    </source>
</evidence>
<dbReference type="PANTHER" id="PTHR12714">
    <property type="entry name" value="PROTEIN-S ISOPRENYLCYSTEINE O-METHYLTRANSFERASE"/>
    <property type="match status" value="1"/>
</dbReference>
<dbReference type="Proteomes" id="UP000481861">
    <property type="component" value="Unassembled WGS sequence"/>
</dbReference>
<sequence length="242" mass="27527">MQPRNGIIPRAFFPGGDRSLSGIALRAFLLGNGAVLGLLLSLVFAYHGNRFWRPSFFVGILSVFHFLEFYTTAAYNTPSAFISSFLLANGYQYRLAHSIAFIETLITSYFFPTWQARVSPPSAIVLGMTLVVVGQIVRSLAMVQAGTNFNHLVQSRKNDGHELVTTGLYAYFRHPSYFGFFWWGLGAQVALGNTVSFIGYAGILWYFFKTRIIHEEKHLVQFFGNDYRDYRARTSVWIPFIW</sequence>
<protein>
    <recommendedName>
        <fullName evidence="3 10">Protein-S-isoprenylcysteine O-methyltransferase</fullName>
        <ecNumber evidence="3 10">2.1.1.100</ecNumber>
    </recommendedName>
</protein>
<dbReference type="GO" id="GO:0005789">
    <property type="term" value="C:endoplasmic reticulum membrane"/>
    <property type="evidence" value="ECO:0007669"/>
    <property type="project" value="UniProtKB-SubCell"/>
</dbReference>
<feature type="transmembrane region" description="Helical" evidence="10">
    <location>
        <begin position="95"/>
        <end position="111"/>
    </location>
</feature>
<feature type="transmembrane region" description="Helical" evidence="10">
    <location>
        <begin position="56"/>
        <end position="75"/>
    </location>
</feature>
<evidence type="ECO:0000256" key="9">
    <source>
        <dbReference type="ARBA" id="ARBA00023136"/>
    </source>
</evidence>
<feature type="transmembrane region" description="Helical" evidence="10">
    <location>
        <begin position="180"/>
        <end position="208"/>
    </location>
</feature>
<comment type="catalytic activity">
    <reaction evidence="10">
        <text>[protein]-C-terminal S-[(2E,6E)-farnesyl]-L-cysteine + S-adenosyl-L-methionine = [protein]-C-terminal S-[(2E,6E)-farnesyl]-L-cysteine methyl ester + S-adenosyl-L-homocysteine</text>
        <dbReference type="Rhea" id="RHEA:21672"/>
        <dbReference type="Rhea" id="RHEA-COMP:12125"/>
        <dbReference type="Rhea" id="RHEA-COMP:12126"/>
        <dbReference type="ChEBI" id="CHEBI:57856"/>
        <dbReference type="ChEBI" id="CHEBI:59789"/>
        <dbReference type="ChEBI" id="CHEBI:90510"/>
        <dbReference type="ChEBI" id="CHEBI:90511"/>
        <dbReference type="EC" id="2.1.1.100"/>
    </reaction>
</comment>
<name>A0A7C8MRF4_9PLEO</name>
<evidence type="ECO:0000313" key="11">
    <source>
        <dbReference type="EMBL" id="KAF2875264.1"/>
    </source>
</evidence>